<name>A0AA38MIU9_9CUCU</name>
<dbReference type="AlphaFoldDB" id="A0AA38MIU9"/>
<proteinExistence type="predicted"/>
<accession>A0AA38MIU9</accession>
<evidence type="ECO:0000313" key="1">
    <source>
        <dbReference type="EMBL" id="KAJ3658700.1"/>
    </source>
</evidence>
<protein>
    <submittedName>
        <fullName evidence="1">Uncharacterized protein</fullName>
    </submittedName>
</protein>
<keyword evidence="2" id="KW-1185">Reference proteome</keyword>
<dbReference type="Proteomes" id="UP001168821">
    <property type="component" value="Unassembled WGS sequence"/>
</dbReference>
<reference evidence="1" key="1">
    <citation type="journal article" date="2023" name="G3 (Bethesda)">
        <title>Whole genome assemblies of Zophobas morio and Tenebrio molitor.</title>
        <authorList>
            <person name="Kaur S."/>
            <person name="Stinson S.A."/>
            <person name="diCenzo G.C."/>
        </authorList>
    </citation>
    <scope>NUCLEOTIDE SEQUENCE</scope>
    <source>
        <strain evidence="1">QUZm001</strain>
    </source>
</reference>
<comment type="caution">
    <text evidence="1">The sequence shown here is derived from an EMBL/GenBank/DDBJ whole genome shotgun (WGS) entry which is preliminary data.</text>
</comment>
<sequence length="625" mass="74384">MATVVEHFLNTFQTIEGTTIAVRQKNFFKLLHEIAPLVKDNVEALDAITSNLNPRTYLESIFRVNFLIYFRKSQELLILLKEGNYVFVSKIAKQDWFFKEVLIDVPADQLVNEILPCMSFSVRMKILRKLSRFSQSEKFDEIFDALVTRYGIYLASPFIIGCSPEKIRQILLDYPAKLTSKQLKILYSKDPQLIDFYFTATNTSSHIYGYTNLIKFLYFNDHALFDILKNKYNISMLIRLGRRATKKFVMLKKDEIIKNPYKFDYINIKAVFRKIGRDSVQLFRNALPEQFPGCLIDSIWPFNSFPEKYHYSLFIKIFQDHYKIRLVDYPNIISEKLLKLIPDNVERSALAKVLVDTGHDEYLKYLLIEDSVPLIKEIINVTSDIEERGKLIKYLIETCHINNSIDALLEVMKYFCFRHKNDDLDVHLQFINNIERHFDFRKFTEEMWATLNEFLAIHMLKFDECQSTYEKIQTMPLASINLGISVSQRLSYLEFLFKKNMAIDELIKEYFTTYLEFPKYRDYDKDFEKYFLLFCINNIHETDRSENFKYLLICEINRWNSAYKEDQLSLYDFPILVHTFNSIIRSKQMKQYPCVFDAFRMKIFTQKKIFTEMNICKFIGRVMKS</sequence>
<organism evidence="1 2">
    <name type="scientific">Zophobas morio</name>
    <dbReference type="NCBI Taxonomy" id="2755281"/>
    <lineage>
        <taxon>Eukaryota</taxon>
        <taxon>Metazoa</taxon>
        <taxon>Ecdysozoa</taxon>
        <taxon>Arthropoda</taxon>
        <taxon>Hexapoda</taxon>
        <taxon>Insecta</taxon>
        <taxon>Pterygota</taxon>
        <taxon>Neoptera</taxon>
        <taxon>Endopterygota</taxon>
        <taxon>Coleoptera</taxon>
        <taxon>Polyphaga</taxon>
        <taxon>Cucujiformia</taxon>
        <taxon>Tenebrionidae</taxon>
        <taxon>Zophobas</taxon>
    </lineage>
</organism>
<gene>
    <name evidence="1" type="ORF">Zmor_010425</name>
</gene>
<dbReference type="EMBL" id="JALNTZ010000003">
    <property type="protein sequence ID" value="KAJ3658700.1"/>
    <property type="molecule type" value="Genomic_DNA"/>
</dbReference>
<evidence type="ECO:0000313" key="2">
    <source>
        <dbReference type="Proteomes" id="UP001168821"/>
    </source>
</evidence>